<proteinExistence type="predicted"/>
<dbReference type="Proteomes" id="UP001295684">
    <property type="component" value="Unassembled WGS sequence"/>
</dbReference>
<protein>
    <submittedName>
        <fullName evidence="1">Uncharacterized protein</fullName>
    </submittedName>
</protein>
<evidence type="ECO:0000313" key="1">
    <source>
        <dbReference type="EMBL" id="CAI2365601.1"/>
    </source>
</evidence>
<organism evidence="1 2">
    <name type="scientific">Euplotes crassus</name>
    <dbReference type="NCBI Taxonomy" id="5936"/>
    <lineage>
        <taxon>Eukaryota</taxon>
        <taxon>Sar</taxon>
        <taxon>Alveolata</taxon>
        <taxon>Ciliophora</taxon>
        <taxon>Intramacronucleata</taxon>
        <taxon>Spirotrichea</taxon>
        <taxon>Hypotrichia</taxon>
        <taxon>Euplotida</taxon>
        <taxon>Euplotidae</taxon>
        <taxon>Moneuplotes</taxon>
    </lineage>
</organism>
<sequence>MDKTFLEECDGRKLKRRKLIDQFQALSLGESEDQSFDCPMELDNNKTGYKVKNKREQKFASKQYGKSMMKMDPDYSFSKSRKMSKGYSRLQKSLFGEKVDVLGTLQKEQSDCWTLAVPSQVQLEDKMHALLSKCQKYCPKVYSKLHKYLRKYLAKNPFFKEECPNIFSMIRFITTPPGRTVLNKVVSKIYKKEAIPCRAMTSDYFIKLNCQRSQFKCLKANETLVMSVIDTDKTDRNEQATLEDRDQDDYTLSDDEDLSQFSMEYDVDLNENFNHNTSDVKFFDDLLFHQFWSDLDCEMSEETPLVFPNPNCKVEEID</sequence>
<name>A0AAD1UAT0_EUPCR</name>
<accession>A0AAD1UAT0</accession>
<evidence type="ECO:0000313" key="2">
    <source>
        <dbReference type="Proteomes" id="UP001295684"/>
    </source>
</evidence>
<dbReference type="EMBL" id="CAMPGE010006721">
    <property type="protein sequence ID" value="CAI2365601.1"/>
    <property type="molecule type" value="Genomic_DNA"/>
</dbReference>
<reference evidence="1" key="1">
    <citation type="submission" date="2023-07" db="EMBL/GenBank/DDBJ databases">
        <authorList>
            <consortium name="AG Swart"/>
            <person name="Singh M."/>
            <person name="Singh A."/>
            <person name="Seah K."/>
            <person name="Emmerich C."/>
        </authorList>
    </citation>
    <scope>NUCLEOTIDE SEQUENCE</scope>
    <source>
        <strain evidence="1">DP1</strain>
    </source>
</reference>
<keyword evidence="2" id="KW-1185">Reference proteome</keyword>
<dbReference type="AlphaFoldDB" id="A0AAD1UAT0"/>
<gene>
    <name evidence="1" type="ORF">ECRASSUSDP1_LOCUS6916</name>
</gene>
<comment type="caution">
    <text evidence="1">The sequence shown here is derived from an EMBL/GenBank/DDBJ whole genome shotgun (WGS) entry which is preliminary data.</text>
</comment>